<dbReference type="InterPro" id="IPR018615">
    <property type="entry name" value="Ribosomal_mL55"/>
</dbReference>
<dbReference type="GO" id="GO:0005762">
    <property type="term" value="C:mitochondrial large ribosomal subunit"/>
    <property type="evidence" value="ECO:0007669"/>
    <property type="project" value="InterPro"/>
</dbReference>
<dbReference type="Gene3D" id="6.20.130.20">
    <property type="entry name" value="Mitochondrial ribosomal protein L55"/>
    <property type="match status" value="1"/>
</dbReference>
<evidence type="ECO:0000313" key="2">
    <source>
        <dbReference type="Proteomes" id="UP000663879"/>
    </source>
</evidence>
<evidence type="ECO:0000313" key="1">
    <source>
        <dbReference type="EMBL" id="CAF0744121.1"/>
    </source>
</evidence>
<dbReference type="GO" id="GO:0003735">
    <property type="term" value="F:structural constituent of ribosome"/>
    <property type="evidence" value="ECO:0007669"/>
    <property type="project" value="InterPro"/>
</dbReference>
<keyword evidence="2" id="KW-1185">Reference proteome</keyword>
<dbReference type="PANTHER" id="PTHR34095">
    <property type="entry name" value="39S RIBOSOMAL PROTEIN L55, MITOCHONDRIAL"/>
    <property type="match status" value="1"/>
</dbReference>
<dbReference type="EMBL" id="CAJNOC010000318">
    <property type="protein sequence ID" value="CAF0744121.1"/>
    <property type="molecule type" value="Genomic_DNA"/>
</dbReference>
<gene>
    <name evidence="1" type="ORF">OXX778_LOCUS3554</name>
</gene>
<comment type="caution">
    <text evidence="1">The sequence shown here is derived from an EMBL/GenBank/DDBJ whole genome shotgun (WGS) entry which is preliminary data.</text>
</comment>
<dbReference type="GO" id="GO:0006412">
    <property type="term" value="P:translation"/>
    <property type="evidence" value="ECO:0007669"/>
    <property type="project" value="TreeGrafter"/>
</dbReference>
<evidence type="ECO:0008006" key="3">
    <source>
        <dbReference type="Google" id="ProtNLM"/>
    </source>
</evidence>
<dbReference type="OrthoDB" id="9986315at2759"/>
<sequence length="120" mass="13873">MFKTIVDSGLKTVTSLNVAMRGTCFRASLGVIKRPTYSRMYPVTLVNPDGSSITIKYHEPIAIIQLPYDINQMSETEKKRRMLKRQMTGKTERKTTTKTEILDRNVKFDPKKYLNLTKKK</sequence>
<dbReference type="InterPro" id="IPR044884">
    <property type="entry name" value="Ribosomal_mL55_sf"/>
</dbReference>
<dbReference type="AlphaFoldDB" id="A0A813NX79"/>
<dbReference type="Pfam" id="PF09776">
    <property type="entry name" value="Mitoc_L55"/>
    <property type="match status" value="1"/>
</dbReference>
<dbReference type="Proteomes" id="UP000663879">
    <property type="component" value="Unassembled WGS sequence"/>
</dbReference>
<name>A0A813NX79_9BILA</name>
<reference evidence="1" key="1">
    <citation type="submission" date="2021-02" db="EMBL/GenBank/DDBJ databases">
        <authorList>
            <person name="Nowell W R."/>
        </authorList>
    </citation>
    <scope>NUCLEOTIDE SEQUENCE</scope>
    <source>
        <strain evidence="1">Ploen Becks lab</strain>
    </source>
</reference>
<accession>A0A813NX79</accession>
<dbReference type="PANTHER" id="PTHR34095:SF1">
    <property type="entry name" value="LARGE RIBOSOMAL SUBUNIT PROTEIN ML55"/>
    <property type="match status" value="1"/>
</dbReference>
<organism evidence="1 2">
    <name type="scientific">Brachionus calyciflorus</name>
    <dbReference type="NCBI Taxonomy" id="104777"/>
    <lineage>
        <taxon>Eukaryota</taxon>
        <taxon>Metazoa</taxon>
        <taxon>Spiralia</taxon>
        <taxon>Gnathifera</taxon>
        <taxon>Rotifera</taxon>
        <taxon>Eurotatoria</taxon>
        <taxon>Monogononta</taxon>
        <taxon>Pseudotrocha</taxon>
        <taxon>Ploima</taxon>
        <taxon>Brachionidae</taxon>
        <taxon>Brachionus</taxon>
    </lineage>
</organism>
<proteinExistence type="predicted"/>
<protein>
    <recommendedName>
        <fullName evidence="3">39S ribosomal protein L55, mitochondrial</fullName>
    </recommendedName>
</protein>